<comment type="caution">
    <text evidence="1">The sequence shown here is derived from an EMBL/GenBank/DDBJ whole genome shotgun (WGS) entry which is preliminary data.</text>
</comment>
<gene>
    <name evidence="1" type="ORF">PGT21_026429</name>
</gene>
<name>A0A5B0NHD7_PUCGR</name>
<dbReference type="AlphaFoldDB" id="A0A5B0NHD7"/>
<accession>A0A5B0NHD7</accession>
<proteinExistence type="predicted"/>
<protein>
    <submittedName>
        <fullName evidence="1">Uncharacterized protein</fullName>
    </submittedName>
</protein>
<evidence type="ECO:0000313" key="1">
    <source>
        <dbReference type="EMBL" id="KAA1087239.1"/>
    </source>
</evidence>
<keyword evidence="2" id="KW-1185">Reference proteome</keyword>
<reference evidence="1 2" key="1">
    <citation type="submission" date="2019-05" db="EMBL/GenBank/DDBJ databases">
        <title>Emergence of the Ug99 lineage of the wheat stem rust pathogen through somatic hybridization.</title>
        <authorList>
            <person name="Li F."/>
            <person name="Upadhyaya N.M."/>
            <person name="Sperschneider J."/>
            <person name="Matny O."/>
            <person name="Nguyen-Phuc H."/>
            <person name="Mago R."/>
            <person name="Raley C."/>
            <person name="Miller M.E."/>
            <person name="Silverstein K.A.T."/>
            <person name="Henningsen E."/>
            <person name="Hirsch C.D."/>
            <person name="Visser B."/>
            <person name="Pretorius Z.A."/>
            <person name="Steffenson B.J."/>
            <person name="Schwessinger B."/>
            <person name="Dodds P.N."/>
            <person name="Figueroa M."/>
        </authorList>
    </citation>
    <scope>NUCLEOTIDE SEQUENCE [LARGE SCALE GENOMIC DNA]</scope>
    <source>
        <strain evidence="1">21-0</strain>
    </source>
</reference>
<dbReference type="Proteomes" id="UP000324748">
    <property type="component" value="Unassembled WGS sequence"/>
</dbReference>
<evidence type="ECO:0000313" key="2">
    <source>
        <dbReference type="Proteomes" id="UP000324748"/>
    </source>
</evidence>
<organism evidence="1 2">
    <name type="scientific">Puccinia graminis f. sp. tritici</name>
    <dbReference type="NCBI Taxonomy" id="56615"/>
    <lineage>
        <taxon>Eukaryota</taxon>
        <taxon>Fungi</taxon>
        <taxon>Dikarya</taxon>
        <taxon>Basidiomycota</taxon>
        <taxon>Pucciniomycotina</taxon>
        <taxon>Pucciniomycetes</taxon>
        <taxon>Pucciniales</taxon>
        <taxon>Pucciniaceae</taxon>
        <taxon>Puccinia</taxon>
    </lineage>
</organism>
<sequence length="52" mass="6136">MGVFKKELKLLLERYEGEPAIRSLLGHKTTSDNTWYKWTNQNNPQIILFLVT</sequence>
<dbReference type="EMBL" id="VSWC01000105">
    <property type="protein sequence ID" value="KAA1087239.1"/>
    <property type="molecule type" value="Genomic_DNA"/>
</dbReference>